<feature type="transmembrane region" description="Helical" evidence="1">
    <location>
        <begin position="32"/>
        <end position="53"/>
    </location>
</feature>
<dbReference type="EMBL" id="GBRH01263292">
    <property type="protein sequence ID" value="JAD34603.1"/>
    <property type="molecule type" value="Transcribed_RNA"/>
</dbReference>
<name>A0A0A8ZAE4_ARUDO</name>
<keyword evidence="1" id="KW-0812">Transmembrane</keyword>
<keyword evidence="1" id="KW-0472">Membrane</keyword>
<proteinExistence type="predicted"/>
<reference evidence="2" key="1">
    <citation type="submission" date="2014-09" db="EMBL/GenBank/DDBJ databases">
        <authorList>
            <person name="Magalhaes I.L.F."/>
            <person name="Oliveira U."/>
            <person name="Santos F.R."/>
            <person name="Vidigal T.H.D.A."/>
            <person name="Brescovit A.D."/>
            <person name="Santos A.J."/>
        </authorList>
    </citation>
    <scope>NUCLEOTIDE SEQUENCE</scope>
    <source>
        <tissue evidence="2">Shoot tissue taken approximately 20 cm above the soil surface</tissue>
    </source>
</reference>
<evidence type="ECO:0000313" key="2">
    <source>
        <dbReference type="EMBL" id="JAD34603.1"/>
    </source>
</evidence>
<organism evidence="2">
    <name type="scientific">Arundo donax</name>
    <name type="common">Giant reed</name>
    <name type="synonym">Donax arundinaceus</name>
    <dbReference type="NCBI Taxonomy" id="35708"/>
    <lineage>
        <taxon>Eukaryota</taxon>
        <taxon>Viridiplantae</taxon>
        <taxon>Streptophyta</taxon>
        <taxon>Embryophyta</taxon>
        <taxon>Tracheophyta</taxon>
        <taxon>Spermatophyta</taxon>
        <taxon>Magnoliopsida</taxon>
        <taxon>Liliopsida</taxon>
        <taxon>Poales</taxon>
        <taxon>Poaceae</taxon>
        <taxon>PACMAD clade</taxon>
        <taxon>Arundinoideae</taxon>
        <taxon>Arundineae</taxon>
        <taxon>Arundo</taxon>
    </lineage>
</organism>
<reference evidence="2" key="2">
    <citation type="journal article" date="2015" name="Data Brief">
        <title>Shoot transcriptome of the giant reed, Arundo donax.</title>
        <authorList>
            <person name="Barrero R.A."/>
            <person name="Guerrero F.D."/>
            <person name="Moolhuijzen P."/>
            <person name="Goolsby J.A."/>
            <person name="Tidwell J."/>
            <person name="Bellgard S.E."/>
            <person name="Bellgard M.I."/>
        </authorList>
    </citation>
    <scope>NUCLEOTIDE SEQUENCE</scope>
    <source>
        <tissue evidence="2">Shoot tissue taken approximately 20 cm above the soil surface</tissue>
    </source>
</reference>
<protein>
    <submittedName>
        <fullName evidence="2">Uncharacterized protein</fullName>
    </submittedName>
</protein>
<dbReference type="AlphaFoldDB" id="A0A0A8ZAE4"/>
<evidence type="ECO:0000256" key="1">
    <source>
        <dbReference type="SAM" id="Phobius"/>
    </source>
</evidence>
<keyword evidence="1" id="KW-1133">Transmembrane helix</keyword>
<sequence>MASRSIWKYSLSTLLDICQVHKHSGNSMTTTFHVVFVMKIIEVSIILLTNFIAQNLN</sequence>
<accession>A0A0A8ZAE4</accession>